<feature type="transmembrane region" description="Helical" evidence="6">
    <location>
        <begin position="290"/>
        <end position="309"/>
    </location>
</feature>
<evidence type="ECO:0000256" key="4">
    <source>
        <dbReference type="ARBA" id="ARBA00022989"/>
    </source>
</evidence>
<evidence type="ECO:0000256" key="3">
    <source>
        <dbReference type="ARBA" id="ARBA00022692"/>
    </source>
</evidence>
<protein>
    <submittedName>
        <fullName evidence="8">DMT family transporter</fullName>
    </submittedName>
</protein>
<dbReference type="Pfam" id="PF00892">
    <property type="entry name" value="EamA"/>
    <property type="match status" value="2"/>
</dbReference>
<evidence type="ECO:0000256" key="6">
    <source>
        <dbReference type="SAM" id="Phobius"/>
    </source>
</evidence>
<dbReference type="PANTHER" id="PTHR32322">
    <property type="entry name" value="INNER MEMBRANE TRANSPORTER"/>
    <property type="match status" value="1"/>
</dbReference>
<evidence type="ECO:0000256" key="1">
    <source>
        <dbReference type="ARBA" id="ARBA00004141"/>
    </source>
</evidence>
<feature type="transmembrane region" description="Helical" evidence="6">
    <location>
        <begin position="57"/>
        <end position="77"/>
    </location>
</feature>
<dbReference type="SUPFAM" id="SSF103481">
    <property type="entry name" value="Multidrug resistance efflux transporter EmrE"/>
    <property type="match status" value="2"/>
</dbReference>
<dbReference type="Proteomes" id="UP001500683">
    <property type="component" value="Unassembled WGS sequence"/>
</dbReference>
<dbReference type="InterPro" id="IPR050638">
    <property type="entry name" value="AA-Vitamin_Transporters"/>
</dbReference>
<evidence type="ECO:0000313" key="9">
    <source>
        <dbReference type="Proteomes" id="UP001500683"/>
    </source>
</evidence>
<name>A0ABP7V2F6_9ACTN</name>
<feature type="domain" description="EamA" evidence="7">
    <location>
        <begin position="174"/>
        <end position="307"/>
    </location>
</feature>
<gene>
    <name evidence="8" type="ORF">GCM10022214_07630</name>
</gene>
<feature type="transmembrane region" description="Helical" evidence="6">
    <location>
        <begin position="89"/>
        <end position="111"/>
    </location>
</feature>
<dbReference type="EMBL" id="BAAAZG010000001">
    <property type="protein sequence ID" value="GAA4057974.1"/>
    <property type="molecule type" value="Genomic_DNA"/>
</dbReference>
<feature type="transmembrane region" description="Helical" evidence="6">
    <location>
        <begin position="203"/>
        <end position="226"/>
    </location>
</feature>
<feature type="transmembrane region" description="Helical" evidence="6">
    <location>
        <begin position="172"/>
        <end position="191"/>
    </location>
</feature>
<evidence type="ECO:0000313" key="8">
    <source>
        <dbReference type="EMBL" id="GAA4057974.1"/>
    </source>
</evidence>
<feature type="transmembrane region" description="Helical" evidence="6">
    <location>
        <begin position="148"/>
        <end position="166"/>
    </location>
</feature>
<proteinExistence type="inferred from homology"/>
<sequence>MSSEAACTEGPAGGVQGRRRAWTAGRAAAAAVPVAFVPIWSSGYIVGTIGAHAGPTLALVAWRFVLAAAVLGVIAVATRAPWPRGRAVYAHLLVSGVLLQTVQLGGVFLGLGHGVPAGLSSLILSACPLVVAAAAVPLFAERLTARQWAGLVVGLLGVLVAVSGRLSGGGELTGYAFTGLALVGLAVGTLYQKRFGHSVDLRTGTTVQLLGAAVTCLPLAAAYGGLDLPMTAAALGSLAWLATVNSIVALLLLFVLLRRSSGGAATSLLYLVPPVTALLAVPILGQDVTAGVAAGMAVSAVGVLLVTVGERRPAG</sequence>
<evidence type="ECO:0000256" key="2">
    <source>
        <dbReference type="ARBA" id="ARBA00007362"/>
    </source>
</evidence>
<feature type="transmembrane region" description="Helical" evidence="6">
    <location>
        <begin position="264"/>
        <end position="284"/>
    </location>
</feature>
<feature type="transmembrane region" description="Helical" evidence="6">
    <location>
        <begin position="27"/>
        <end position="51"/>
    </location>
</feature>
<evidence type="ECO:0000256" key="5">
    <source>
        <dbReference type="ARBA" id="ARBA00023136"/>
    </source>
</evidence>
<keyword evidence="5 6" id="KW-0472">Membrane</keyword>
<keyword evidence="9" id="KW-1185">Reference proteome</keyword>
<evidence type="ECO:0000259" key="7">
    <source>
        <dbReference type="Pfam" id="PF00892"/>
    </source>
</evidence>
<dbReference type="PANTHER" id="PTHR32322:SF2">
    <property type="entry name" value="EAMA DOMAIN-CONTAINING PROTEIN"/>
    <property type="match status" value="1"/>
</dbReference>
<keyword evidence="4 6" id="KW-1133">Transmembrane helix</keyword>
<keyword evidence="3 6" id="KW-0812">Transmembrane</keyword>
<comment type="similarity">
    <text evidence="2">Belongs to the EamA transporter family.</text>
</comment>
<comment type="caution">
    <text evidence="8">The sequence shown here is derived from an EMBL/GenBank/DDBJ whole genome shotgun (WGS) entry which is preliminary data.</text>
</comment>
<dbReference type="InterPro" id="IPR000620">
    <property type="entry name" value="EamA_dom"/>
</dbReference>
<accession>A0ABP7V2F6</accession>
<reference evidence="9" key="1">
    <citation type="journal article" date="2019" name="Int. J. Syst. Evol. Microbiol.">
        <title>The Global Catalogue of Microorganisms (GCM) 10K type strain sequencing project: providing services to taxonomists for standard genome sequencing and annotation.</title>
        <authorList>
            <consortium name="The Broad Institute Genomics Platform"/>
            <consortium name="The Broad Institute Genome Sequencing Center for Infectious Disease"/>
            <person name="Wu L."/>
            <person name="Ma J."/>
        </authorList>
    </citation>
    <scope>NUCLEOTIDE SEQUENCE [LARGE SCALE GENOMIC DNA]</scope>
    <source>
        <strain evidence="9">JCM 16702</strain>
    </source>
</reference>
<feature type="transmembrane region" description="Helical" evidence="6">
    <location>
        <begin position="238"/>
        <end position="257"/>
    </location>
</feature>
<comment type="subcellular location">
    <subcellularLocation>
        <location evidence="1">Membrane</location>
        <topology evidence="1">Multi-pass membrane protein</topology>
    </subcellularLocation>
</comment>
<dbReference type="RefSeq" id="WP_344940596.1">
    <property type="nucleotide sequence ID" value="NZ_BAAAZG010000001.1"/>
</dbReference>
<feature type="transmembrane region" description="Helical" evidence="6">
    <location>
        <begin position="117"/>
        <end position="136"/>
    </location>
</feature>
<feature type="domain" description="EamA" evidence="7">
    <location>
        <begin position="39"/>
        <end position="162"/>
    </location>
</feature>
<dbReference type="InterPro" id="IPR037185">
    <property type="entry name" value="EmrE-like"/>
</dbReference>
<organism evidence="8 9">
    <name type="scientific">Actinomadura miaoliensis</name>
    <dbReference type="NCBI Taxonomy" id="430685"/>
    <lineage>
        <taxon>Bacteria</taxon>
        <taxon>Bacillati</taxon>
        <taxon>Actinomycetota</taxon>
        <taxon>Actinomycetes</taxon>
        <taxon>Streptosporangiales</taxon>
        <taxon>Thermomonosporaceae</taxon>
        <taxon>Actinomadura</taxon>
    </lineage>
</organism>